<comment type="similarity">
    <text evidence="3">Belongs to the UDP-glycosyltransferase family.</text>
</comment>
<feature type="signal peptide" evidence="8">
    <location>
        <begin position="1"/>
        <end position="18"/>
    </location>
</feature>
<dbReference type="EMBL" id="JAHXZJ010000001">
    <property type="protein sequence ID" value="KAH0567029.1"/>
    <property type="molecule type" value="Genomic_DNA"/>
</dbReference>
<gene>
    <name evidence="10" type="ORF">KQX54_006187</name>
</gene>
<dbReference type="InterPro" id="IPR035595">
    <property type="entry name" value="UDP_glycos_trans_CS"/>
</dbReference>
<keyword evidence="4" id="KW-0328">Glycosyltransferase</keyword>
<dbReference type="InterPro" id="IPR001972">
    <property type="entry name" value="Stomatin_HflK_fam"/>
</dbReference>
<accession>A0AAV7J4I7</accession>
<dbReference type="CDD" id="cd03784">
    <property type="entry name" value="GT1_Gtf-like"/>
    <property type="match status" value="1"/>
</dbReference>
<protein>
    <recommendedName>
        <fullName evidence="9">Band 7 domain-containing protein</fullName>
    </recommendedName>
</protein>
<dbReference type="InterPro" id="IPR043202">
    <property type="entry name" value="Band-7_stomatin-like"/>
</dbReference>
<dbReference type="InterPro" id="IPR001107">
    <property type="entry name" value="Band_7"/>
</dbReference>
<keyword evidence="5" id="KW-0808">Transferase</keyword>
<dbReference type="SMART" id="SM00244">
    <property type="entry name" value="PHB"/>
    <property type="match status" value="1"/>
</dbReference>
<evidence type="ECO:0000313" key="11">
    <source>
        <dbReference type="Proteomes" id="UP000826195"/>
    </source>
</evidence>
<dbReference type="FunFam" id="3.40.50.2000:FF:000050">
    <property type="entry name" value="UDP-glucuronosyltransferase"/>
    <property type="match status" value="1"/>
</dbReference>
<comment type="subcellular location">
    <subcellularLocation>
        <location evidence="1">Membrane</location>
    </subcellularLocation>
</comment>
<evidence type="ECO:0000256" key="3">
    <source>
        <dbReference type="ARBA" id="ARBA00009995"/>
    </source>
</evidence>
<proteinExistence type="inferred from homology"/>
<dbReference type="PANTHER" id="PTHR10264:SF127">
    <property type="entry name" value="PODOCIN"/>
    <property type="match status" value="1"/>
</dbReference>
<evidence type="ECO:0000256" key="1">
    <source>
        <dbReference type="ARBA" id="ARBA00004370"/>
    </source>
</evidence>
<dbReference type="SUPFAM" id="SSF117892">
    <property type="entry name" value="Band 7/SPFH domain"/>
    <property type="match status" value="1"/>
</dbReference>
<keyword evidence="7" id="KW-0812">Transmembrane</keyword>
<evidence type="ECO:0000256" key="7">
    <source>
        <dbReference type="SAM" id="Phobius"/>
    </source>
</evidence>
<dbReference type="InterPro" id="IPR018080">
    <property type="entry name" value="Band_7/stomatin-like_CS"/>
</dbReference>
<keyword evidence="8" id="KW-0732">Signal</keyword>
<dbReference type="Pfam" id="PF01145">
    <property type="entry name" value="Band_7"/>
    <property type="match status" value="1"/>
</dbReference>
<name>A0AAV7J4I7_COTGL</name>
<dbReference type="Proteomes" id="UP000826195">
    <property type="component" value="Unassembled WGS sequence"/>
</dbReference>
<keyword evidence="6 7" id="KW-0472">Membrane</keyword>
<dbReference type="SUPFAM" id="SSF53756">
    <property type="entry name" value="UDP-Glycosyltransferase/glycogen phosphorylase"/>
    <property type="match status" value="1"/>
</dbReference>
<evidence type="ECO:0000256" key="8">
    <source>
        <dbReference type="SAM" id="SignalP"/>
    </source>
</evidence>
<dbReference type="InterPro" id="IPR002213">
    <property type="entry name" value="UDP_glucos_trans"/>
</dbReference>
<keyword evidence="7" id="KW-1133">Transmembrane helix</keyword>
<comment type="caution">
    <text evidence="10">The sequence shown here is derived from an EMBL/GenBank/DDBJ whole genome shotgun (WGS) entry which is preliminary data.</text>
</comment>
<feature type="chain" id="PRO_5043709192" description="Band 7 domain-containing protein" evidence="8">
    <location>
        <begin position="19"/>
        <end position="809"/>
    </location>
</feature>
<dbReference type="GO" id="GO:0008194">
    <property type="term" value="F:UDP-glycosyltransferase activity"/>
    <property type="evidence" value="ECO:0007669"/>
    <property type="project" value="InterPro"/>
</dbReference>
<dbReference type="Gene3D" id="3.30.479.30">
    <property type="entry name" value="Band 7 domain"/>
    <property type="match status" value="1"/>
</dbReference>
<feature type="transmembrane region" description="Helical" evidence="7">
    <location>
        <begin position="554"/>
        <end position="578"/>
    </location>
</feature>
<dbReference type="Gene3D" id="6.10.250.2090">
    <property type="match status" value="1"/>
</dbReference>
<evidence type="ECO:0000256" key="2">
    <source>
        <dbReference type="ARBA" id="ARBA00008164"/>
    </source>
</evidence>
<evidence type="ECO:0000313" key="10">
    <source>
        <dbReference type="EMBL" id="KAH0567029.1"/>
    </source>
</evidence>
<feature type="domain" description="Band 7" evidence="9">
    <location>
        <begin position="573"/>
        <end position="732"/>
    </location>
</feature>
<evidence type="ECO:0000256" key="5">
    <source>
        <dbReference type="ARBA" id="ARBA00022679"/>
    </source>
</evidence>
<keyword evidence="11" id="KW-1185">Reference proteome</keyword>
<evidence type="ECO:0000259" key="9">
    <source>
        <dbReference type="SMART" id="SM00244"/>
    </source>
</evidence>
<evidence type="ECO:0000256" key="6">
    <source>
        <dbReference type="ARBA" id="ARBA00023136"/>
    </source>
</evidence>
<reference evidence="10 11" key="1">
    <citation type="journal article" date="2021" name="J. Hered.">
        <title>A chromosome-level genome assembly of the parasitoid wasp, Cotesia glomerata (Hymenoptera: Braconidae).</title>
        <authorList>
            <person name="Pinto B.J."/>
            <person name="Weis J.J."/>
            <person name="Gamble T."/>
            <person name="Ode P.J."/>
            <person name="Paul R."/>
            <person name="Zaspel J.M."/>
        </authorList>
    </citation>
    <scope>NUCLEOTIDE SEQUENCE [LARGE SCALE GENOMIC DNA]</scope>
    <source>
        <strain evidence="10">CgM1</strain>
    </source>
</reference>
<dbReference type="PANTHER" id="PTHR10264">
    <property type="entry name" value="BAND 7 PROTEIN-RELATED"/>
    <property type="match status" value="1"/>
</dbReference>
<dbReference type="PRINTS" id="PR00721">
    <property type="entry name" value="STOMATIN"/>
</dbReference>
<comment type="similarity">
    <text evidence="2">Belongs to the band 7/mec-2 family.</text>
</comment>
<dbReference type="PROSITE" id="PS01270">
    <property type="entry name" value="BAND_7"/>
    <property type="match status" value="1"/>
</dbReference>
<dbReference type="AlphaFoldDB" id="A0AAV7J4I7"/>
<sequence>MITLNKVILLLFIAFSCAISCISGIASAEKKYKILGFFSHPGKSHFDVFKPLIDELANRGHDITVVSYFPRSNNTQKNYHDVSLINKFNPFVNVVNLNQIMHTPLTSFLEMNHLRNMGLQSCEDALNLPQVKNLLKNKPKFDLMLTEIFNSDCSLAVVNYLNNPPFIGLSSHVLMPWANDRIGNPDNPSYVPLVFHGFALNMNFIERLGNAFSLVYAKIFYELAINRATEKVAEEALGLSGKRLSDIARDTAAILVNTHYSLHGSKPHLPNIVEVGGIHINPSSLPGELQEYLDNAYEGVLFFSWGSMIKASSMNNETLSDILEVLGSIPRKVVWKWEDENLPNKPKNVLIKKWLPQSAILRHPNVKCYLAHGGMLGISEGVSAGVPMVVVPMYGDQFNNAAAAKNRGVAVVLEWNSFNAKTLRSAIDRVFNDSSYQKNAKLLQKAWSDRPETPLQTAVWWAEYIARGNARNFLKSSTSSLSWYQTALIDVCAAFAVARFEFRVSPDMSIQMTTVGNGNNSMTPVVVNSRPDDIRKRVIGADTQTQDLSRCGNVLIGLSWVLVILTMPFSLFICFKVVQEYERAVIFRLGRLLSGGAKGPGIFFILPCIDAYARVDLRTRTYDIPPQEVLTKDSVTVSVDAVVYYRVNNATISIANVENAHHSTRLLAQTTLRNTMGTRPLHEILSERETISGNMQASLDEATDTWGIKVERVEIKDVRLPVQLQRAMAAEAEAAREARAKVIAAEGEQKASRALREASEVIGDSPAALQLRYLQTLNTISAEKNSTIVFPLPIDMLTYFMRASEAAPK</sequence>
<dbReference type="Pfam" id="PF00201">
    <property type="entry name" value="UDPGT"/>
    <property type="match status" value="1"/>
</dbReference>
<dbReference type="InterPro" id="IPR036013">
    <property type="entry name" value="Band_7/SPFH_dom_sf"/>
</dbReference>
<dbReference type="Gene3D" id="3.40.50.2000">
    <property type="entry name" value="Glycogen Phosphorylase B"/>
    <property type="match status" value="1"/>
</dbReference>
<dbReference type="GO" id="GO:0005886">
    <property type="term" value="C:plasma membrane"/>
    <property type="evidence" value="ECO:0007669"/>
    <property type="project" value="InterPro"/>
</dbReference>
<dbReference type="FunFam" id="3.30.479.30:FF:000002">
    <property type="entry name" value="band 7 protein AGAP004871"/>
    <property type="match status" value="1"/>
</dbReference>
<evidence type="ECO:0000256" key="4">
    <source>
        <dbReference type="ARBA" id="ARBA00022676"/>
    </source>
</evidence>
<dbReference type="CDD" id="cd03403">
    <property type="entry name" value="SPFH_stomatin"/>
    <property type="match status" value="1"/>
</dbReference>
<organism evidence="10 11">
    <name type="scientific">Cotesia glomerata</name>
    <name type="common">Lepidopteran parasitic wasp</name>
    <name type="synonym">Apanteles glomeratus</name>
    <dbReference type="NCBI Taxonomy" id="32391"/>
    <lineage>
        <taxon>Eukaryota</taxon>
        <taxon>Metazoa</taxon>
        <taxon>Ecdysozoa</taxon>
        <taxon>Arthropoda</taxon>
        <taxon>Hexapoda</taxon>
        <taxon>Insecta</taxon>
        <taxon>Pterygota</taxon>
        <taxon>Neoptera</taxon>
        <taxon>Endopterygota</taxon>
        <taxon>Hymenoptera</taxon>
        <taxon>Apocrita</taxon>
        <taxon>Ichneumonoidea</taxon>
        <taxon>Braconidae</taxon>
        <taxon>Microgastrinae</taxon>
        <taxon>Cotesia</taxon>
    </lineage>
</organism>
<dbReference type="PROSITE" id="PS51257">
    <property type="entry name" value="PROKAR_LIPOPROTEIN"/>
    <property type="match status" value="1"/>
</dbReference>
<dbReference type="PROSITE" id="PS00375">
    <property type="entry name" value="UDPGT"/>
    <property type="match status" value="1"/>
</dbReference>